<dbReference type="GO" id="GO:0003677">
    <property type="term" value="F:DNA binding"/>
    <property type="evidence" value="ECO:0007669"/>
    <property type="project" value="UniProtKB-KW"/>
</dbReference>
<organism evidence="6 7">
    <name type="scientific">Streptococcus sanguinis</name>
    <dbReference type="NCBI Taxonomy" id="1305"/>
    <lineage>
        <taxon>Bacteria</taxon>
        <taxon>Bacillati</taxon>
        <taxon>Bacillota</taxon>
        <taxon>Bacilli</taxon>
        <taxon>Lactobacillales</taxon>
        <taxon>Streptococcaceae</taxon>
        <taxon>Streptococcus</taxon>
    </lineage>
</organism>
<dbReference type="GO" id="GO:0097367">
    <property type="term" value="F:carbohydrate derivative binding"/>
    <property type="evidence" value="ECO:0007669"/>
    <property type="project" value="InterPro"/>
</dbReference>
<evidence type="ECO:0000256" key="2">
    <source>
        <dbReference type="ARBA" id="ARBA00023125"/>
    </source>
</evidence>
<dbReference type="Gene3D" id="1.10.10.10">
    <property type="entry name" value="Winged helix-like DNA-binding domain superfamily/Winged helix DNA-binding domain"/>
    <property type="match status" value="1"/>
</dbReference>
<comment type="caution">
    <text evidence="6">The sequence shown here is derived from an EMBL/GenBank/DDBJ whole genome shotgun (WGS) entry which is preliminary data.</text>
</comment>
<dbReference type="PROSITE" id="PS51464">
    <property type="entry name" value="SIS"/>
    <property type="match status" value="1"/>
</dbReference>
<accession>A0AAE8FYG7</accession>
<protein>
    <submittedName>
        <fullName evidence="6">HTH-type transcriptional regulator RpiR</fullName>
    </submittedName>
</protein>
<dbReference type="AlphaFoldDB" id="A0AAE8FYG7"/>
<dbReference type="Gene3D" id="3.40.50.10490">
    <property type="entry name" value="Glucose-6-phosphate isomerase like protein, domain 1"/>
    <property type="match status" value="1"/>
</dbReference>
<keyword evidence="2" id="KW-0238">DNA-binding</keyword>
<dbReference type="SUPFAM" id="SSF53697">
    <property type="entry name" value="SIS domain"/>
    <property type="match status" value="1"/>
</dbReference>
<evidence type="ECO:0000256" key="3">
    <source>
        <dbReference type="ARBA" id="ARBA00023163"/>
    </source>
</evidence>
<evidence type="ECO:0000256" key="1">
    <source>
        <dbReference type="ARBA" id="ARBA00023015"/>
    </source>
</evidence>
<proteinExistence type="predicted"/>
<dbReference type="PANTHER" id="PTHR30514:SF21">
    <property type="entry name" value="RPIR-FAMILY TRANSCRIPTIONAL REGULATOR"/>
    <property type="match status" value="1"/>
</dbReference>
<dbReference type="InterPro" id="IPR046348">
    <property type="entry name" value="SIS_dom_sf"/>
</dbReference>
<dbReference type="RefSeq" id="WP_125445500.1">
    <property type="nucleotide sequence ID" value="NZ_CP076613.1"/>
</dbReference>
<evidence type="ECO:0000259" key="4">
    <source>
        <dbReference type="PROSITE" id="PS51071"/>
    </source>
</evidence>
<name>A0AAE8FYG7_STRSA</name>
<dbReference type="InterPro" id="IPR001347">
    <property type="entry name" value="SIS_dom"/>
</dbReference>
<dbReference type="InterPro" id="IPR000281">
    <property type="entry name" value="HTH_RpiR"/>
</dbReference>
<dbReference type="SUPFAM" id="SSF46689">
    <property type="entry name" value="Homeodomain-like"/>
    <property type="match status" value="1"/>
</dbReference>
<feature type="domain" description="SIS" evidence="5">
    <location>
        <begin position="116"/>
        <end position="256"/>
    </location>
</feature>
<evidence type="ECO:0000313" key="6">
    <source>
        <dbReference type="EMBL" id="RSI07651.1"/>
    </source>
</evidence>
<sequence length="280" mass="31566">MVSLEKNILPVIESVYGSLTHLEKKIGDYFLSDEALTADLSAQAVSQKLYVSVPSLTRFAKKCGFSGYRQFIFEFQESSSESKNVSRDLTRNVLSDYGELLNKTFSLIDEEQFLRVGDMLNNAGRVYIYGQGSSGLVAREMEFRFMRLGMVCKAITDDHMIRVNRVMLDPDCLVIGISISGETKIITQAIQNAKKVGAKTVLVTSNNSDDLRQQCDELVLVAVKKHLAQGNNISPQFPVLVVMDIFYAYYMDLDRDHRSQIFTNTLSALEENQDDKEHES</sequence>
<dbReference type="Pfam" id="PF01418">
    <property type="entry name" value="HTH_6"/>
    <property type="match status" value="1"/>
</dbReference>
<feature type="domain" description="HTH rpiR-type" evidence="4">
    <location>
        <begin position="6"/>
        <end position="82"/>
    </location>
</feature>
<dbReference type="EMBL" id="RJMK01000003">
    <property type="protein sequence ID" value="RSI07651.1"/>
    <property type="molecule type" value="Genomic_DNA"/>
</dbReference>
<dbReference type="Proteomes" id="UP000272846">
    <property type="component" value="Unassembled WGS sequence"/>
</dbReference>
<keyword evidence="1" id="KW-0805">Transcription regulation</keyword>
<dbReference type="Pfam" id="PF01380">
    <property type="entry name" value="SIS"/>
    <property type="match status" value="1"/>
</dbReference>
<dbReference type="GO" id="GO:1901135">
    <property type="term" value="P:carbohydrate derivative metabolic process"/>
    <property type="evidence" value="ECO:0007669"/>
    <property type="project" value="InterPro"/>
</dbReference>
<dbReference type="InterPro" id="IPR009057">
    <property type="entry name" value="Homeodomain-like_sf"/>
</dbReference>
<evidence type="ECO:0000259" key="5">
    <source>
        <dbReference type="PROSITE" id="PS51464"/>
    </source>
</evidence>
<dbReference type="GO" id="GO:0003700">
    <property type="term" value="F:DNA-binding transcription factor activity"/>
    <property type="evidence" value="ECO:0007669"/>
    <property type="project" value="InterPro"/>
</dbReference>
<evidence type="ECO:0000313" key="7">
    <source>
        <dbReference type="Proteomes" id="UP000272846"/>
    </source>
</evidence>
<dbReference type="InterPro" id="IPR047640">
    <property type="entry name" value="RpiR-like"/>
</dbReference>
<dbReference type="InterPro" id="IPR036388">
    <property type="entry name" value="WH-like_DNA-bd_sf"/>
</dbReference>
<dbReference type="PROSITE" id="PS51071">
    <property type="entry name" value="HTH_RPIR"/>
    <property type="match status" value="1"/>
</dbReference>
<gene>
    <name evidence="6" type="primary">rpiR</name>
    <name evidence="6" type="ORF">D8888_07910</name>
</gene>
<dbReference type="PANTHER" id="PTHR30514">
    <property type="entry name" value="GLUCOKINASE"/>
    <property type="match status" value="1"/>
</dbReference>
<keyword evidence="3" id="KW-0804">Transcription</keyword>
<reference evidence="6 7" key="1">
    <citation type="submission" date="2018-11" db="EMBL/GenBank/DDBJ databases">
        <title>Species Designations Belie Phenotypic and Genotypic Heterogeneity in Oral Streptococci.</title>
        <authorList>
            <person name="Velsko I."/>
        </authorList>
    </citation>
    <scope>NUCLEOTIDE SEQUENCE [LARGE SCALE GENOMIC DNA]</scope>
    <source>
        <strain evidence="6 7">KLC04</strain>
    </source>
</reference>
<dbReference type="CDD" id="cd05013">
    <property type="entry name" value="SIS_RpiR"/>
    <property type="match status" value="1"/>
</dbReference>
<dbReference type="InterPro" id="IPR035472">
    <property type="entry name" value="RpiR-like_SIS"/>
</dbReference>